<evidence type="ECO:0000313" key="3">
    <source>
        <dbReference type="Proteomes" id="UP001157126"/>
    </source>
</evidence>
<feature type="region of interest" description="Disordered" evidence="1">
    <location>
        <begin position="216"/>
        <end position="242"/>
    </location>
</feature>
<dbReference type="SUPFAM" id="SSF51219">
    <property type="entry name" value="TRAP-like"/>
    <property type="match status" value="1"/>
</dbReference>
<dbReference type="InterPro" id="IPR002838">
    <property type="entry name" value="AIM24"/>
</dbReference>
<evidence type="ECO:0008006" key="4">
    <source>
        <dbReference type="Google" id="ProtNLM"/>
    </source>
</evidence>
<dbReference type="InterPro" id="IPR036983">
    <property type="entry name" value="AIM24_sf"/>
</dbReference>
<dbReference type="Proteomes" id="UP001157126">
    <property type="component" value="Unassembled WGS sequence"/>
</dbReference>
<dbReference type="PANTHER" id="PTHR38074">
    <property type="entry name" value="ALTERED INHERITANCE OF MITOCHONDRIA PROTEIN 24, MITOCHONDRIAL"/>
    <property type="match status" value="1"/>
</dbReference>
<organism evidence="2 3">
    <name type="scientific">Mobilicoccus caccae</name>
    <dbReference type="NCBI Taxonomy" id="1859295"/>
    <lineage>
        <taxon>Bacteria</taxon>
        <taxon>Bacillati</taxon>
        <taxon>Actinomycetota</taxon>
        <taxon>Actinomycetes</taxon>
        <taxon>Micrococcales</taxon>
        <taxon>Dermatophilaceae</taxon>
        <taxon>Mobilicoccus</taxon>
    </lineage>
</organism>
<protein>
    <recommendedName>
        <fullName evidence="4">AIM24 family protein</fullName>
    </recommendedName>
</protein>
<reference evidence="3" key="1">
    <citation type="journal article" date="2019" name="Int. J. Syst. Evol. Microbiol.">
        <title>The Global Catalogue of Microorganisms (GCM) 10K type strain sequencing project: providing services to taxonomists for standard genome sequencing and annotation.</title>
        <authorList>
            <consortium name="The Broad Institute Genomics Platform"/>
            <consortium name="The Broad Institute Genome Sequencing Center for Infectious Disease"/>
            <person name="Wu L."/>
            <person name="Ma J."/>
        </authorList>
    </citation>
    <scope>NUCLEOTIDE SEQUENCE [LARGE SCALE GENOMIC DNA]</scope>
    <source>
        <strain evidence="3">NBRC 113072</strain>
    </source>
</reference>
<dbReference type="EMBL" id="BSUO01000001">
    <property type="protein sequence ID" value="GMA40238.1"/>
    <property type="molecule type" value="Genomic_DNA"/>
</dbReference>
<dbReference type="RefSeq" id="WP_284303972.1">
    <property type="nucleotide sequence ID" value="NZ_BSUO01000001.1"/>
</dbReference>
<accession>A0ABQ6IQN8</accession>
<dbReference type="Pfam" id="PF01987">
    <property type="entry name" value="AIM24"/>
    <property type="match status" value="1"/>
</dbReference>
<proteinExistence type="predicted"/>
<name>A0ABQ6IQN8_9MICO</name>
<evidence type="ECO:0000256" key="1">
    <source>
        <dbReference type="SAM" id="MobiDB-lite"/>
    </source>
</evidence>
<dbReference type="InterPro" id="IPR016031">
    <property type="entry name" value="Trp_RNA-bd_attenuator-like_dom"/>
</dbReference>
<gene>
    <name evidence="2" type="ORF">GCM10025883_22830</name>
</gene>
<dbReference type="PANTHER" id="PTHR38074:SF1">
    <property type="entry name" value="ALTERED INHERITANCE OF MITOCHONDRIA PROTEIN 24, MITOCHONDRIAL"/>
    <property type="match status" value="1"/>
</dbReference>
<feature type="compositionally biased region" description="Gly residues" evidence="1">
    <location>
        <begin position="230"/>
        <end position="242"/>
    </location>
</feature>
<dbReference type="Gene3D" id="3.60.160.10">
    <property type="entry name" value="Mitochondrial biogenesis AIM24"/>
    <property type="match status" value="1"/>
</dbReference>
<evidence type="ECO:0000313" key="2">
    <source>
        <dbReference type="EMBL" id="GMA40238.1"/>
    </source>
</evidence>
<sequence>MTIYGALFEQYKEQEAREPFSRQNSKMLKVRVAGDSVWAKAGSMVAYQGELRFENKGSGGLGRLLKQAATGEGLSVMRCSGRGEMFLGDGAADVQVLYLEDDMISVNGRNVLAFSDSIAWDIHRVQARGAAMTGDLYNVSLRGTGFVAVTTRGEPVALDVGSSTTFGDPNAVVMWTQGVTMDVRVDAGGLGSILRGGTGETFQMAFGGRGHVVIQPAENRPASGGNSSSSGGGGVLGGLFDN</sequence>
<comment type="caution">
    <text evidence="2">The sequence shown here is derived from an EMBL/GenBank/DDBJ whole genome shotgun (WGS) entry which is preliminary data.</text>
</comment>
<keyword evidence="3" id="KW-1185">Reference proteome</keyword>